<proteinExistence type="predicted"/>
<comment type="caution">
    <text evidence="1">The sequence shown here is derived from an EMBL/GenBank/DDBJ whole genome shotgun (WGS) entry which is preliminary data.</text>
</comment>
<evidence type="ECO:0000313" key="1">
    <source>
        <dbReference type="EMBL" id="KAJ3544221.1"/>
    </source>
</evidence>
<name>A0ACC1SPY1_9APHY</name>
<sequence>MRFSLTVLSVFVLGLVLHAASNKLLPNPKQHCEGGTCESTNAKFTEDLVRELDDNIATIKILMADFDELLYLAQKLKKQYGFTSVPEGSLWSLEAASPQAAVNAVRRKPHHGLLGALMDFTDASPNTAPMQCDYPRANNKAHHQQKEFHKYMGLTSVHLRIYYWIRVYQNRRRPRGTRTRLHDEIDEIWRRSRALATDDGKFRVGLTRRTLRAELGQLEQSQACNSGSPFDGLYALGLLITSVKGHDVVGLCLEVCHECNIPDTMPCRRRHRVEVTNPSVEVSTFAWQIWNTCIGLLMHAASITPFTWRRMMQKDVEFLTSALAFSPFKVLAMSGIPLRWVARATYKTSSRRSLRYPSPSALAKAIGMAEVSYLNAGSVDNLDPHLWGFLSPAEAGSRYRRLDFLKVQRHYRLGCSSDRCDFTFDDKQLSSKHCSLLWNGREDINSSVALFDWSRGGTFVNGALLGKRQYVTLKEGDKITLGHHDGPAYIFHQVPQGGNDIFRAAYILIELAGQGGYGNVWRVMSRITGRIYTCKFISVRNFRRAFDHTRAARQMIMREVTVLEKIQHPNVCQIKEWYYENDRLSIIIEWMSGGDLFDYIKQHGSLAESEAQRITRQLCSALSYIHSLGIAHRDLKPENILLTGDTPPVVKLADFGLAKDCGSRSMLRSFCGTPPYMAPEVGASNETYSQIVDSWAVGVTVFHMLAGERPVILLEPDHGRLMDWELMLKADVTPEAFDFVDSLLAEDPSLRMSVEDALQHPWLQEVVPPQVQNVDQQ</sequence>
<protein>
    <submittedName>
        <fullName evidence="1">Uncharacterized protein</fullName>
    </submittedName>
</protein>
<organism evidence="1 2">
    <name type="scientific">Phlebia brevispora</name>
    <dbReference type="NCBI Taxonomy" id="194682"/>
    <lineage>
        <taxon>Eukaryota</taxon>
        <taxon>Fungi</taxon>
        <taxon>Dikarya</taxon>
        <taxon>Basidiomycota</taxon>
        <taxon>Agaricomycotina</taxon>
        <taxon>Agaricomycetes</taxon>
        <taxon>Polyporales</taxon>
        <taxon>Meruliaceae</taxon>
        <taxon>Phlebia</taxon>
    </lineage>
</organism>
<dbReference type="EMBL" id="JANHOG010001097">
    <property type="protein sequence ID" value="KAJ3544221.1"/>
    <property type="molecule type" value="Genomic_DNA"/>
</dbReference>
<dbReference type="Proteomes" id="UP001148662">
    <property type="component" value="Unassembled WGS sequence"/>
</dbReference>
<keyword evidence="2" id="KW-1185">Reference proteome</keyword>
<reference evidence="1" key="1">
    <citation type="submission" date="2022-07" db="EMBL/GenBank/DDBJ databases">
        <title>Genome Sequence of Phlebia brevispora.</title>
        <authorList>
            <person name="Buettner E."/>
        </authorList>
    </citation>
    <scope>NUCLEOTIDE SEQUENCE</scope>
    <source>
        <strain evidence="1">MPL23</strain>
    </source>
</reference>
<evidence type="ECO:0000313" key="2">
    <source>
        <dbReference type="Proteomes" id="UP001148662"/>
    </source>
</evidence>
<accession>A0ACC1SPY1</accession>
<gene>
    <name evidence="1" type="ORF">NM688_g5766</name>
</gene>